<comment type="pathway">
    <text evidence="1">Lipid metabolism.</text>
</comment>
<protein>
    <submittedName>
        <fullName evidence="8">Enoyl-acyl carrier protein reductase</fullName>
        <ecNumber evidence="8">1.3.1.9</ecNumber>
    </submittedName>
</protein>
<keyword evidence="5 8" id="KW-0560">Oxidoreductase</keyword>
<organism evidence="8">
    <name type="scientific">mine drainage metagenome</name>
    <dbReference type="NCBI Taxonomy" id="410659"/>
    <lineage>
        <taxon>unclassified sequences</taxon>
        <taxon>metagenomes</taxon>
        <taxon>ecological metagenomes</taxon>
    </lineage>
</organism>
<keyword evidence="3" id="KW-0444">Lipid biosynthesis</keyword>
<dbReference type="Gene3D" id="1.10.8.400">
    <property type="entry name" value="Enoyl acyl carrier protein reductase"/>
    <property type="match status" value="1"/>
</dbReference>
<accession>E6Q1P7</accession>
<dbReference type="EMBL" id="CABO01000013">
    <property type="protein sequence ID" value="CBI01107.1"/>
    <property type="molecule type" value="Genomic_DNA"/>
</dbReference>
<evidence type="ECO:0000256" key="1">
    <source>
        <dbReference type="ARBA" id="ARBA00005189"/>
    </source>
</evidence>
<dbReference type="InterPro" id="IPR036291">
    <property type="entry name" value="NAD(P)-bd_dom_sf"/>
</dbReference>
<dbReference type="PIRSF" id="PIRSF000094">
    <property type="entry name" value="Enoyl-ACP_rdct"/>
    <property type="match status" value="1"/>
</dbReference>
<dbReference type="PANTHER" id="PTHR43159">
    <property type="entry name" value="ENOYL-[ACYL-CARRIER-PROTEIN] REDUCTASE"/>
    <property type="match status" value="1"/>
</dbReference>
<evidence type="ECO:0000256" key="4">
    <source>
        <dbReference type="ARBA" id="ARBA00022832"/>
    </source>
</evidence>
<evidence type="ECO:0000256" key="3">
    <source>
        <dbReference type="ARBA" id="ARBA00022516"/>
    </source>
</evidence>
<dbReference type="InterPro" id="IPR014358">
    <property type="entry name" value="Enoyl-ACP_Rdtase_NADH"/>
</dbReference>
<dbReference type="SUPFAM" id="SSF51735">
    <property type="entry name" value="NAD(P)-binding Rossmann-fold domains"/>
    <property type="match status" value="1"/>
</dbReference>
<evidence type="ECO:0000256" key="6">
    <source>
        <dbReference type="ARBA" id="ARBA00023098"/>
    </source>
</evidence>
<dbReference type="GO" id="GO:0006633">
    <property type="term" value="P:fatty acid biosynthetic process"/>
    <property type="evidence" value="ECO:0007669"/>
    <property type="project" value="UniProtKB-KW"/>
</dbReference>
<dbReference type="EC" id="1.3.1.9" evidence="8"/>
<name>E6Q1P7_9ZZZZ</name>
<keyword evidence="4" id="KW-0276">Fatty acid metabolism</keyword>
<proteinExistence type="inferred from homology"/>
<reference evidence="8" key="1">
    <citation type="submission" date="2009-10" db="EMBL/GenBank/DDBJ databases">
        <title>Diversity of trophic interactions inside an arsenic-rich microbial ecosystem.</title>
        <authorList>
            <person name="Bertin P.N."/>
            <person name="Heinrich-Salmeron A."/>
            <person name="Pelletier E."/>
            <person name="Goulhen-Chollet F."/>
            <person name="Arsene-Ploetze F."/>
            <person name="Gallien S."/>
            <person name="Calteau A."/>
            <person name="Vallenet D."/>
            <person name="Casiot C."/>
            <person name="Chane-Woon-Ming B."/>
            <person name="Giloteaux L."/>
            <person name="Barakat M."/>
            <person name="Bonnefoy V."/>
            <person name="Bruneel O."/>
            <person name="Chandler M."/>
            <person name="Cleiss J."/>
            <person name="Duran R."/>
            <person name="Elbaz-Poulichet F."/>
            <person name="Fonknechten N."/>
            <person name="Lauga B."/>
            <person name="Mornico D."/>
            <person name="Ortet P."/>
            <person name="Schaeffer C."/>
            <person name="Siguier P."/>
            <person name="Alexander Thil Smith A."/>
            <person name="Van Dorsselaer A."/>
            <person name="Weissenbach J."/>
            <person name="Medigue C."/>
            <person name="Le Paslier D."/>
        </authorList>
    </citation>
    <scope>NUCLEOTIDE SEQUENCE</scope>
</reference>
<dbReference type="Gene3D" id="3.40.50.720">
    <property type="entry name" value="NAD(P)-binding Rossmann-like Domain"/>
    <property type="match status" value="1"/>
</dbReference>
<evidence type="ECO:0000256" key="7">
    <source>
        <dbReference type="ARBA" id="ARBA00023160"/>
    </source>
</evidence>
<gene>
    <name evidence="8" type="primary">fabI</name>
    <name evidence="8" type="ORF">CARN4_0460</name>
</gene>
<evidence type="ECO:0000256" key="5">
    <source>
        <dbReference type="ARBA" id="ARBA00023002"/>
    </source>
</evidence>
<evidence type="ECO:0000256" key="2">
    <source>
        <dbReference type="ARBA" id="ARBA00009233"/>
    </source>
</evidence>
<evidence type="ECO:0000313" key="8">
    <source>
        <dbReference type="EMBL" id="CBI01107.1"/>
    </source>
</evidence>
<comment type="similarity">
    <text evidence="2">Belongs to the short-chain dehydrogenases/reductases (SDR) family. FabI subfamily.</text>
</comment>
<keyword evidence="7" id="KW-0275">Fatty acid biosynthesis</keyword>
<dbReference type="GO" id="GO:0004318">
    <property type="term" value="F:enoyl-[acyl-carrier-protein] reductase (NADH) activity"/>
    <property type="evidence" value="ECO:0007669"/>
    <property type="project" value="UniProtKB-EC"/>
</dbReference>
<dbReference type="AlphaFoldDB" id="E6Q1P7"/>
<dbReference type="Pfam" id="PF13561">
    <property type="entry name" value="adh_short_C2"/>
    <property type="match status" value="1"/>
</dbReference>
<dbReference type="InterPro" id="IPR002347">
    <property type="entry name" value="SDR_fam"/>
</dbReference>
<sequence>MGLLDGKIALITGVANRWSIATGIARAFHSHGARLCFIYQGERVRDEVEKLAAELGGAHCYPCDVTSDEALVELAAAVRRDYGRLDVLVHSIAYTNKEDLKGKVYTTSRDGFALALDISSYSLIALSNAFVDLLDDDASIIALTYLGSTAIVPNYNLAGIAKAALEAIVRYLAYDLGPRGIRVNAISAGPISTASSRQVHGLRYILDAVAAESPLHRNVTPEDVGKTAVYLASDLARAVTAEVHFVDSGFHAMGIFTNGRTPESV</sequence>
<dbReference type="CDD" id="cd05372">
    <property type="entry name" value="ENR_SDR"/>
    <property type="match status" value="1"/>
</dbReference>
<keyword evidence="6" id="KW-0443">Lipid metabolism</keyword>
<comment type="caution">
    <text evidence="8">The sequence shown here is derived from an EMBL/GenBank/DDBJ whole genome shotgun (WGS) entry which is preliminary data.</text>
</comment>
<dbReference type="PRINTS" id="PR00081">
    <property type="entry name" value="GDHRDH"/>
</dbReference>
<dbReference type="PANTHER" id="PTHR43159:SF2">
    <property type="entry name" value="ENOYL-[ACYL-CARRIER-PROTEIN] REDUCTASE [NADH], CHLOROPLASTIC"/>
    <property type="match status" value="1"/>
</dbReference>